<proteinExistence type="predicted"/>
<sequence>MASTAAVKASPYKALVKAQWTGWKRDKANVFFSLLFPLIMMALLSLIFGGAADSTPRVLVAGDVPALEGYSGDDMDVESVDGRDEAIERIEDNRAGAAVVQEGDSVTVYYSENPSSGPSARNAVEAALAAENADLVKEEYGIDPPVAVDSEAVSGSEFDMIQFLAPGMLAWAIAIAGVFNTAGTLVDWKRTKILRRLRITPAGSGVVVGSRITVNVVVACIQVAVFLAAAVAVFGYQMSGWAWFAVPLAILGTAMFISMGVIIGGIAKTSPGAAGLSNLVTMPMAFTSGAMYPLSESPTWLQLVSYANPMRYLNEAIQGVASFGLSPVAVLPQVGMILAFTAVFAAVAWKTFRFSDL</sequence>
<dbReference type="Proteomes" id="UP001595823">
    <property type="component" value="Unassembled WGS sequence"/>
</dbReference>
<comment type="subcellular location">
    <subcellularLocation>
        <location evidence="1">Membrane</location>
        <topology evidence="1">Multi-pass membrane protein</topology>
    </subcellularLocation>
</comment>
<keyword evidence="2 5" id="KW-0812">Transmembrane</keyword>
<evidence type="ECO:0000256" key="3">
    <source>
        <dbReference type="ARBA" id="ARBA00022989"/>
    </source>
</evidence>
<evidence type="ECO:0000313" key="8">
    <source>
        <dbReference type="Proteomes" id="UP001595823"/>
    </source>
</evidence>
<evidence type="ECO:0000259" key="6">
    <source>
        <dbReference type="PROSITE" id="PS51012"/>
    </source>
</evidence>
<feature type="transmembrane region" description="Helical" evidence="5">
    <location>
        <begin position="241"/>
        <end position="263"/>
    </location>
</feature>
<evidence type="ECO:0000256" key="4">
    <source>
        <dbReference type="ARBA" id="ARBA00023136"/>
    </source>
</evidence>
<comment type="caution">
    <text evidence="7">The sequence shown here is derived from an EMBL/GenBank/DDBJ whole genome shotgun (WGS) entry which is preliminary data.</text>
</comment>
<evidence type="ECO:0000256" key="1">
    <source>
        <dbReference type="ARBA" id="ARBA00004141"/>
    </source>
</evidence>
<feature type="transmembrane region" description="Helical" evidence="5">
    <location>
        <begin position="30"/>
        <end position="52"/>
    </location>
</feature>
<keyword evidence="4 5" id="KW-0472">Membrane</keyword>
<dbReference type="EMBL" id="JBHSDK010000015">
    <property type="protein sequence ID" value="MFC4335819.1"/>
    <property type="molecule type" value="Genomic_DNA"/>
</dbReference>
<keyword evidence="8" id="KW-1185">Reference proteome</keyword>
<dbReference type="Pfam" id="PF12698">
    <property type="entry name" value="ABC2_membrane_3"/>
    <property type="match status" value="1"/>
</dbReference>
<dbReference type="InterPro" id="IPR047817">
    <property type="entry name" value="ABC2_TM_bact-type"/>
</dbReference>
<dbReference type="PANTHER" id="PTHR43027:SF2">
    <property type="entry name" value="TRANSPORT PERMEASE PROTEIN"/>
    <property type="match status" value="1"/>
</dbReference>
<gene>
    <name evidence="7" type="ORF">ACFPET_11460</name>
</gene>
<feature type="transmembrane region" description="Helical" evidence="5">
    <location>
        <begin position="330"/>
        <end position="349"/>
    </location>
</feature>
<reference evidence="8" key="1">
    <citation type="journal article" date="2019" name="Int. J. Syst. Evol. Microbiol.">
        <title>The Global Catalogue of Microorganisms (GCM) 10K type strain sequencing project: providing services to taxonomists for standard genome sequencing and annotation.</title>
        <authorList>
            <consortium name="The Broad Institute Genomics Platform"/>
            <consortium name="The Broad Institute Genome Sequencing Center for Infectious Disease"/>
            <person name="Wu L."/>
            <person name="Ma J."/>
        </authorList>
    </citation>
    <scope>NUCLEOTIDE SEQUENCE [LARGE SCALE GENOMIC DNA]</scope>
    <source>
        <strain evidence="8">IBRC-M 10908</strain>
    </source>
</reference>
<feature type="transmembrane region" description="Helical" evidence="5">
    <location>
        <begin position="168"/>
        <end position="188"/>
    </location>
</feature>
<evidence type="ECO:0000313" key="7">
    <source>
        <dbReference type="EMBL" id="MFC4335819.1"/>
    </source>
</evidence>
<feature type="transmembrane region" description="Helical" evidence="5">
    <location>
        <begin position="212"/>
        <end position="235"/>
    </location>
</feature>
<dbReference type="PANTHER" id="PTHR43027">
    <property type="entry name" value="DOXORUBICIN RESISTANCE ABC TRANSPORTER PERMEASE PROTEIN DRRC-RELATED"/>
    <property type="match status" value="1"/>
</dbReference>
<dbReference type="RefSeq" id="WP_380621053.1">
    <property type="nucleotide sequence ID" value="NZ_JBHSDK010000015.1"/>
</dbReference>
<name>A0ABV8TYC7_9ACTN</name>
<dbReference type="InterPro" id="IPR052902">
    <property type="entry name" value="ABC-2_transporter"/>
</dbReference>
<dbReference type="PROSITE" id="PS51012">
    <property type="entry name" value="ABC_TM2"/>
    <property type="match status" value="1"/>
</dbReference>
<organism evidence="7 8">
    <name type="scientific">Salininema proteolyticum</name>
    <dbReference type="NCBI Taxonomy" id="1607685"/>
    <lineage>
        <taxon>Bacteria</taxon>
        <taxon>Bacillati</taxon>
        <taxon>Actinomycetota</taxon>
        <taxon>Actinomycetes</taxon>
        <taxon>Glycomycetales</taxon>
        <taxon>Glycomycetaceae</taxon>
        <taxon>Salininema</taxon>
    </lineage>
</organism>
<feature type="transmembrane region" description="Helical" evidence="5">
    <location>
        <begin position="275"/>
        <end position="294"/>
    </location>
</feature>
<evidence type="ECO:0000256" key="2">
    <source>
        <dbReference type="ARBA" id="ARBA00022692"/>
    </source>
</evidence>
<evidence type="ECO:0000256" key="5">
    <source>
        <dbReference type="SAM" id="Phobius"/>
    </source>
</evidence>
<accession>A0ABV8TYC7</accession>
<keyword evidence="3 5" id="KW-1133">Transmembrane helix</keyword>
<protein>
    <submittedName>
        <fullName evidence="7">ABC transporter permease</fullName>
    </submittedName>
</protein>
<feature type="domain" description="ABC transmembrane type-2" evidence="6">
    <location>
        <begin position="129"/>
        <end position="355"/>
    </location>
</feature>
<dbReference type="InterPro" id="IPR013525">
    <property type="entry name" value="ABC2_TM"/>
</dbReference>